<dbReference type="GO" id="GO:0071011">
    <property type="term" value="C:precatalytic spliceosome"/>
    <property type="evidence" value="ECO:0007669"/>
    <property type="project" value="TreeGrafter"/>
</dbReference>
<keyword evidence="3" id="KW-0687">Ribonucleoprotein</keyword>
<dbReference type="GO" id="GO:0000244">
    <property type="term" value="P:spliceosomal tri-snRNP complex assembly"/>
    <property type="evidence" value="ECO:0007669"/>
    <property type="project" value="InterPro"/>
</dbReference>
<keyword evidence="2" id="KW-0539">Nucleus</keyword>
<dbReference type="AlphaFoldDB" id="A0A1D1ZMY6"/>
<protein>
    <recommendedName>
        <fullName evidence="4">Prp31 C-terminal domain-containing protein</fullName>
    </recommendedName>
</protein>
<dbReference type="PANTHER" id="PTHR13904">
    <property type="entry name" value="PRE-MRNA SPLICING FACTOR PRP31"/>
    <property type="match status" value="1"/>
</dbReference>
<evidence type="ECO:0000256" key="3">
    <source>
        <dbReference type="ARBA" id="ARBA00023274"/>
    </source>
</evidence>
<gene>
    <name evidence="5" type="ORF">g.6375</name>
</gene>
<dbReference type="PANTHER" id="PTHR13904:SF0">
    <property type="entry name" value="U4_U6 SMALL NUCLEAR RIBONUCLEOPROTEIN PRP31"/>
    <property type="match status" value="1"/>
</dbReference>
<dbReference type="Pfam" id="PF09785">
    <property type="entry name" value="Prp31_C"/>
    <property type="match status" value="1"/>
</dbReference>
<sequence>MAFNQAEDEFYDGEDTIGLGVIGKDGSGRLRNVAIQQRQKLSAKSAKKFAARSYGSSGAASGLSSSLAFTPIQGIELANPLQGQAAADRMRDGTDSYFSEYSGFKSGRK</sequence>
<evidence type="ECO:0000259" key="4">
    <source>
        <dbReference type="Pfam" id="PF09785"/>
    </source>
</evidence>
<dbReference type="InterPro" id="IPR019175">
    <property type="entry name" value="Prp31_C"/>
</dbReference>
<name>A0A1D1ZMY6_AUXPR</name>
<evidence type="ECO:0000256" key="2">
    <source>
        <dbReference type="ARBA" id="ARBA00023242"/>
    </source>
</evidence>
<dbReference type="GO" id="GO:0046540">
    <property type="term" value="C:U4/U6 x U5 tri-snRNP complex"/>
    <property type="evidence" value="ECO:0007669"/>
    <property type="project" value="InterPro"/>
</dbReference>
<dbReference type="EMBL" id="GDKF01010549">
    <property type="protein sequence ID" value="JAT68073.1"/>
    <property type="molecule type" value="Transcribed_RNA"/>
</dbReference>
<dbReference type="GO" id="GO:0005687">
    <property type="term" value="C:U4 snRNP"/>
    <property type="evidence" value="ECO:0007669"/>
    <property type="project" value="TreeGrafter"/>
</dbReference>
<organism evidence="5">
    <name type="scientific">Auxenochlorella protothecoides</name>
    <name type="common">Green microalga</name>
    <name type="synonym">Chlorella protothecoides</name>
    <dbReference type="NCBI Taxonomy" id="3075"/>
    <lineage>
        <taxon>Eukaryota</taxon>
        <taxon>Viridiplantae</taxon>
        <taxon>Chlorophyta</taxon>
        <taxon>core chlorophytes</taxon>
        <taxon>Trebouxiophyceae</taxon>
        <taxon>Chlorellales</taxon>
        <taxon>Chlorellaceae</taxon>
        <taxon>Auxenochlorella</taxon>
    </lineage>
</organism>
<accession>A0A1D1ZMY6</accession>
<comment type="subcellular location">
    <subcellularLocation>
        <location evidence="1">Nucleus</location>
    </subcellularLocation>
</comment>
<dbReference type="InterPro" id="IPR027105">
    <property type="entry name" value="Prp31"/>
</dbReference>
<evidence type="ECO:0000256" key="1">
    <source>
        <dbReference type="ARBA" id="ARBA00004123"/>
    </source>
</evidence>
<reference evidence="5" key="1">
    <citation type="submission" date="2015-08" db="EMBL/GenBank/DDBJ databases">
        <authorList>
            <person name="Babu N.S."/>
            <person name="Beckwith C.J."/>
            <person name="Beseler K.G."/>
            <person name="Brison A."/>
            <person name="Carone J.V."/>
            <person name="Caskin T.P."/>
            <person name="Diamond M."/>
            <person name="Durham M.E."/>
            <person name="Foxe J.M."/>
            <person name="Go M."/>
            <person name="Henderson B.A."/>
            <person name="Jones I.B."/>
            <person name="McGettigan J.A."/>
            <person name="Micheletti S.J."/>
            <person name="Nasrallah M.E."/>
            <person name="Ortiz D."/>
            <person name="Piller C.R."/>
            <person name="Privatt S.R."/>
            <person name="Schneider S.L."/>
            <person name="Sharp S."/>
            <person name="Smith T.C."/>
            <person name="Stanton J.D."/>
            <person name="Ullery H.E."/>
            <person name="Wilson R.J."/>
            <person name="Serrano M.G."/>
            <person name="Buck G."/>
            <person name="Lee V."/>
            <person name="Wang Y."/>
            <person name="Carvalho R."/>
            <person name="Voegtly L."/>
            <person name="Shi R."/>
            <person name="Duckworth R."/>
            <person name="Johnson A."/>
            <person name="Loviza R."/>
            <person name="Walstead R."/>
            <person name="Shah Z."/>
            <person name="Kiflezghi M."/>
            <person name="Wade K."/>
            <person name="Ball S.L."/>
            <person name="Bradley K.W."/>
            <person name="Asai D.J."/>
            <person name="Bowman C.A."/>
            <person name="Russell D.A."/>
            <person name="Pope W.H."/>
            <person name="Jacobs-Sera D."/>
            <person name="Hendrix R.W."/>
            <person name="Hatfull G.F."/>
        </authorList>
    </citation>
    <scope>NUCLEOTIDE SEQUENCE</scope>
</reference>
<evidence type="ECO:0000313" key="5">
    <source>
        <dbReference type="EMBL" id="JAT68073.1"/>
    </source>
</evidence>
<feature type="domain" description="Prp31 C-terminal" evidence="4">
    <location>
        <begin position="1"/>
        <end position="80"/>
    </location>
</feature>
<proteinExistence type="predicted"/>